<dbReference type="PANTHER" id="PTHR21597">
    <property type="entry name" value="THO2 PROTEIN"/>
    <property type="match status" value="1"/>
</dbReference>
<evidence type="ECO:0000259" key="2">
    <source>
        <dbReference type="Pfam" id="PF16134"/>
    </source>
</evidence>
<evidence type="ECO:0000313" key="4">
    <source>
        <dbReference type="Proteomes" id="UP000678393"/>
    </source>
</evidence>
<accession>A0A8S3ZIV5</accession>
<feature type="domain" description="THO complex subunitTHOC2 N-terminal" evidence="1">
    <location>
        <begin position="577"/>
        <end position="652"/>
    </location>
</feature>
<feature type="domain" description="THO complex subunit 2 N-terminal" evidence="2">
    <location>
        <begin position="25"/>
        <end position="412"/>
    </location>
</feature>
<gene>
    <name evidence="3" type="ORF">CUNI_LOCUS14941</name>
</gene>
<dbReference type="GO" id="GO:0000445">
    <property type="term" value="C:THO complex part of transcription export complex"/>
    <property type="evidence" value="ECO:0007669"/>
    <property type="project" value="TreeGrafter"/>
</dbReference>
<dbReference type="AlphaFoldDB" id="A0A8S3ZIV5"/>
<dbReference type="GO" id="GO:0006406">
    <property type="term" value="P:mRNA export from nucleus"/>
    <property type="evidence" value="ECO:0007669"/>
    <property type="project" value="InterPro"/>
</dbReference>
<organism evidence="3 4">
    <name type="scientific">Candidula unifasciata</name>
    <dbReference type="NCBI Taxonomy" id="100452"/>
    <lineage>
        <taxon>Eukaryota</taxon>
        <taxon>Metazoa</taxon>
        <taxon>Spiralia</taxon>
        <taxon>Lophotrochozoa</taxon>
        <taxon>Mollusca</taxon>
        <taxon>Gastropoda</taxon>
        <taxon>Heterobranchia</taxon>
        <taxon>Euthyneura</taxon>
        <taxon>Panpulmonata</taxon>
        <taxon>Eupulmonata</taxon>
        <taxon>Stylommatophora</taxon>
        <taxon>Helicina</taxon>
        <taxon>Helicoidea</taxon>
        <taxon>Geomitridae</taxon>
        <taxon>Candidula</taxon>
    </lineage>
</organism>
<dbReference type="Pfam" id="PF16134">
    <property type="entry name" value="THOC2_N"/>
    <property type="match status" value="2"/>
</dbReference>
<dbReference type="GO" id="GO:0006397">
    <property type="term" value="P:mRNA processing"/>
    <property type="evidence" value="ECO:0007669"/>
    <property type="project" value="InterPro"/>
</dbReference>
<dbReference type="InterPro" id="IPR021726">
    <property type="entry name" value="THO_THOC2_N"/>
</dbReference>
<dbReference type="InterPro" id="IPR040007">
    <property type="entry name" value="Tho2"/>
</dbReference>
<dbReference type="Proteomes" id="UP000678393">
    <property type="component" value="Unassembled WGS sequence"/>
</dbReference>
<feature type="domain" description="THO complex subunit 2 N-terminal" evidence="2">
    <location>
        <begin position="431"/>
        <end position="575"/>
    </location>
</feature>
<reference evidence="3" key="1">
    <citation type="submission" date="2021-04" db="EMBL/GenBank/DDBJ databases">
        <authorList>
            <consortium name="Molecular Ecology Group"/>
        </authorList>
    </citation>
    <scope>NUCLEOTIDE SEQUENCE</scope>
</reference>
<evidence type="ECO:0000313" key="3">
    <source>
        <dbReference type="EMBL" id="CAG5129383.1"/>
    </source>
</evidence>
<keyword evidence="4" id="KW-1185">Reference proteome</keyword>
<evidence type="ECO:0000259" key="1">
    <source>
        <dbReference type="Pfam" id="PF11732"/>
    </source>
</evidence>
<dbReference type="InterPro" id="IPR032302">
    <property type="entry name" value="THOC2_N"/>
</dbReference>
<name>A0A8S3ZIV5_9EUPU</name>
<sequence>MSEQRYTTSVVSRLELSLKMATVCLSQDILRNWEKTGRTEYVKVCRSLSDHDSSVKLLPRRNLKRAIYEICYAVNHNQLKIEQAVSLFTDLKDYIPSLPSTLADVLGIVDVETSSSDEAMREKFLSFVGALKHVVVPEWLLKERLDQDSLELAGLVASQIGFNQKYVKTKTRLYYKQQKFNLLREESEGYSKLITELNSDLIKKITWQQVLQNIKSLIGCFDLDPNRVLDIILEAFECHPEDHSFYIPLLRAYIIDKLTLCHILGFKFHIRESAVWSTPKSLFTCAALLLKHDLLDLDDLYPYLLPLDSEIIPFSNKEMTDAKAYARRLNTVVLSDKKEDDKKDDEQQIVDVRENNQKLGLCEALLEIGAWEKAKAIFDRLPENFAIVHPCISQALCLLVHRVIEPVYERNTGLNPLLAKKRVKYEHKGDFAQAQTFQQLYHLAMPMLSYLGPYASRDPVLMVKMIRLAKTLMSKRHSGDLDPDDRIAYYGFLNVLEEVLLPSLSLLPSNCSLAEELWSLLKMYPYEIRYRLYGTWKNEMYFSYPILIRARADCLERAKYIMKRLSKETVKPSGRQLGKLSHNNPGIVFEYVLNQIQRYDNLIGPVVDALKYLTSVSYDMLTFCIIEAIANPEKDRMKTDNMNISLWLQSLASFAGSICRKYQVELTGVLQYVANQLKAGKSIDLLLLREVVQKMAGIEISEEVTDDQLEAMAGGELVRQEGSNFSQVRNTKKSSTRLKDSLLEHDLALSLCLLMSQQRDSTVFAEDANKHLKLVGKLYDQCQDTLVQFGSFLSMQLSTEEFVKRLPPVDVLLTTYHIPHSAAFFLSRPLYAHTIN</sequence>
<protein>
    <recommendedName>
        <fullName evidence="5">THO complex subunit 2</fullName>
    </recommendedName>
</protein>
<dbReference type="Pfam" id="PF11732">
    <property type="entry name" value="Thoc2"/>
    <property type="match status" value="1"/>
</dbReference>
<dbReference type="EMBL" id="CAJHNH020003469">
    <property type="protein sequence ID" value="CAG5129383.1"/>
    <property type="molecule type" value="Genomic_DNA"/>
</dbReference>
<comment type="caution">
    <text evidence="3">The sequence shown here is derived from an EMBL/GenBank/DDBJ whole genome shotgun (WGS) entry which is preliminary data.</text>
</comment>
<dbReference type="PANTHER" id="PTHR21597:SF0">
    <property type="entry name" value="THO COMPLEX SUBUNIT 2"/>
    <property type="match status" value="1"/>
</dbReference>
<proteinExistence type="predicted"/>
<dbReference type="OrthoDB" id="29024at2759"/>
<dbReference type="GO" id="GO:0003729">
    <property type="term" value="F:mRNA binding"/>
    <property type="evidence" value="ECO:0007669"/>
    <property type="project" value="TreeGrafter"/>
</dbReference>
<feature type="non-terminal residue" evidence="3">
    <location>
        <position position="836"/>
    </location>
</feature>
<evidence type="ECO:0008006" key="5">
    <source>
        <dbReference type="Google" id="ProtNLM"/>
    </source>
</evidence>